<dbReference type="RefSeq" id="WP_216874616.1">
    <property type="nucleotide sequence ID" value="NZ_JAERQM010000002.1"/>
</dbReference>
<dbReference type="Proteomes" id="UP000689967">
    <property type="component" value="Unassembled WGS sequence"/>
</dbReference>
<organism evidence="1 2">
    <name type="scientific">Falsiroseomonas oleicola</name>
    <dbReference type="NCBI Taxonomy" id="2801474"/>
    <lineage>
        <taxon>Bacteria</taxon>
        <taxon>Pseudomonadati</taxon>
        <taxon>Pseudomonadota</taxon>
        <taxon>Alphaproteobacteria</taxon>
        <taxon>Acetobacterales</taxon>
        <taxon>Roseomonadaceae</taxon>
        <taxon>Falsiroseomonas</taxon>
    </lineage>
</organism>
<dbReference type="InterPro" id="IPR019646">
    <property type="entry name" value="Aminoglyc_AdlTrfase"/>
</dbReference>
<evidence type="ECO:0000313" key="2">
    <source>
        <dbReference type="Proteomes" id="UP000689967"/>
    </source>
</evidence>
<accession>A0ABS6H5C8</accession>
<protein>
    <recommendedName>
        <fullName evidence="3">Amino acid transporter</fullName>
    </recommendedName>
</protein>
<sequence length="198" mass="23045">MNPLPEDSWDAWSPDELHARLGRWRSDWYVVGGWALDLWHGHQTRAHEDLEFAVLPAGIDGCRKILSELDFFEVREGKLSYLAPNAGPPADLWQLWGADTAAGFWRIDMMVERGTPEVWAYKRDRSIQMPRAAAVRRNELGTPYLAPANVLLFKAKYRREKDERDFEAALPKLNFQEKLDLRLWLEALHPGHEWITRL</sequence>
<keyword evidence="2" id="KW-1185">Reference proteome</keyword>
<evidence type="ECO:0000313" key="1">
    <source>
        <dbReference type="EMBL" id="MBU8543902.1"/>
    </source>
</evidence>
<evidence type="ECO:0008006" key="3">
    <source>
        <dbReference type="Google" id="ProtNLM"/>
    </source>
</evidence>
<dbReference type="EMBL" id="JAERQM010000002">
    <property type="protein sequence ID" value="MBU8543902.1"/>
    <property type="molecule type" value="Genomic_DNA"/>
</dbReference>
<reference evidence="1 2" key="1">
    <citation type="submission" date="2021-01" db="EMBL/GenBank/DDBJ databases">
        <title>Roseomonas sp. nov, a bacterium isolated from an oil production mixture in Yumen Oilfield.</title>
        <authorList>
            <person name="Wu D."/>
        </authorList>
    </citation>
    <scope>NUCLEOTIDE SEQUENCE [LARGE SCALE GENOMIC DNA]</scope>
    <source>
        <strain evidence="1 2">ROY-5-3</strain>
    </source>
</reference>
<proteinExistence type="predicted"/>
<name>A0ABS6H5C8_9PROT</name>
<gene>
    <name evidence="1" type="ORF">JJQ90_09310</name>
</gene>
<comment type="caution">
    <text evidence="1">The sequence shown here is derived from an EMBL/GenBank/DDBJ whole genome shotgun (WGS) entry which is preliminary data.</text>
</comment>
<dbReference type="Pfam" id="PF10706">
    <property type="entry name" value="Aminoglyc_resit"/>
    <property type="match status" value="1"/>
</dbReference>